<dbReference type="EMBL" id="PDEP01000016">
    <property type="protein sequence ID" value="PEN05061.1"/>
    <property type="molecule type" value="Genomic_DNA"/>
</dbReference>
<dbReference type="AlphaFoldDB" id="A0A2H3NIC1"/>
<protein>
    <submittedName>
        <fullName evidence="1">Uncharacterized protein</fullName>
    </submittedName>
</protein>
<accession>A0A2H3NIC1</accession>
<comment type="caution">
    <text evidence="1">The sequence shown here is derived from an EMBL/GenBank/DDBJ whole genome shotgun (WGS) entry which is preliminary data.</text>
</comment>
<name>A0A2H3NIC1_9BACT</name>
<dbReference type="RefSeq" id="WP_098063203.1">
    <property type="nucleotide sequence ID" value="NZ_PDEP01000016.1"/>
</dbReference>
<organism evidence="1 2">
    <name type="scientific">Longimonas halophila</name>
    <dbReference type="NCBI Taxonomy" id="1469170"/>
    <lineage>
        <taxon>Bacteria</taxon>
        <taxon>Pseudomonadati</taxon>
        <taxon>Rhodothermota</taxon>
        <taxon>Rhodothermia</taxon>
        <taxon>Rhodothermales</taxon>
        <taxon>Salisaetaceae</taxon>
        <taxon>Longimonas</taxon>
    </lineage>
</organism>
<evidence type="ECO:0000313" key="1">
    <source>
        <dbReference type="EMBL" id="PEN05061.1"/>
    </source>
</evidence>
<proteinExistence type="predicted"/>
<evidence type="ECO:0000313" key="2">
    <source>
        <dbReference type="Proteomes" id="UP000221024"/>
    </source>
</evidence>
<dbReference type="Proteomes" id="UP000221024">
    <property type="component" value="Unassembled WGS sequence"/>
</dbReference>
<keyword evidence="2" id="KW-1185">Reference proteome</keyword>
<sequence length="288" mass="30081">MLATGCADSTLAPIEDGSSQTELREQVRYALDAGPNQGAVPDSIDVTAEVLMQSLDSARTLVTVALDDTIDVEAIYPVHIRANSADTTGPILQGLGAIDNAARRAGRSVHLLPRPLDSLRVLDAHITLHEQVMPLDTVLAQGDIGANASVQPTLFQLERPAAPDTATYPLAPVPNSRPEAPSGIGGTIRFEALTPTMTLVEVRRAANAPVTNQAHPVHLREGAVGGGGRIAFYLGALDGHPQGARSSWAVVPRPFEELAAFGGHVRVSWSNTALETALGQGNVGANAP</sequence>
<reference evidence="1 2" key="1">
    <citation type="submission" date="2017-10" db="EMBL/GenBank/DDBJ databases">
        <title>Draft genome of Longimonas halophila.</title>
        <authorList>
            <person name="Goh K.M."/>
            <person name="Shamsir M.S."/>
            <person name="Lim S.W."/>
        </authorList>
    </citation>
    <scope>NUCLEOTIDE SEQUENCE [LARGE SCALE GENOMIC DNA]</scope>
    <source>
        <strain evidence="1 2">KCTC 42399</strain>
    </source>
</reference>
<gene>
    <name evidence="1" type="ORF">CRI93_13650</name>
</gene>